<organism evidence="2 3">
    <name type="scientific">Flavobacterium ginsenosidimutans</name>
    <dbReference type="NCBI Taxonomy" id="687844"/>
    <lineage>
        <taxon>Bacteria</taxon>
        <taxon>Pseudomonadati</taxon>
        <taxon>Bacteroidota</taxon>
        <taxon>Flavobacteriia</taxon>
        <taxon>Flavobacteriales</taxon>
        <taxon>Flavobacteriaceae</taxon>
        <taxon>Flavobacterium</taxon>
    </lineage>
</organism>
<feature type="compositionally biased region" description="Gly residues" evidence="1">
    <location>
        <begin position="39"/>
        <end position="51"/>
    </location>
</feature>
<dbReference type="EMBL" id="CP147988">
    <property type="protein sequence ID" value="WXK51678.1"/>
    <property type="molecule type" value="Genomic_DNA"/>
</dbReference>
<name>A0ABZ2QB85_9FLAO</name>
<sequence>MKTNSLKIADFEIEKLNKEAQKIVRGGGDEPTDPNNPVKGGGGNGSGVVKP</sequence>
<reference evidence="2 3" key="1">
    <citation type="submission" date="2024-02" db="EMBL/GenBank/DDBJ databases">
        <title>complete genome of Flavobacterium ginsenosidimutans Str. YTB16.</title>
        <authorList>
            <person name="Wang Q."/>
        </authorList>
    </citation>
    <scope>NUCLEOTIDE SEQUENCE [LARGE SCALE GENOMIC DNA]</scope>
    <source>
        <strain evidence="2 3">YTB16</strain>
    </source>
</reference>
<evidence type="ECO:0000313" key="2">
    <source>
        <dbReference type="EMBL" id="WXK51678.1"/>
    </source>
</evidence>
<evidence type="ECO:0008006" key="4">
    <source>
        <dbReference type="Google" id="ProtNLM"/>
    </source>
</evidence>
<keyword evidence="3" id="KW-1185">Reference proteome</keyword>
<feature type="region of interest" description="Disordered" evidence="1">
    <location>
        <begin position="22"/>
        <end position="51"/>
    </location>
</feature>
<protein>
    <recommendedName>
        <fullName evidence="4">Bacteriocin</fullName>
    </recommendedName>
</protein>
<dbReference type="Proteomes" id="UP001447857">
    <property type="component" value="Chromosome"/>
</dbReference>
<accession>A0ABZ2QB85</accession>
<evidence type="ECO:0000313" key="3">
    <source>
        <dbReference type="Proteomes" id="UP001447857"/>
    </source>
</evidence>
<evidence type="ECO:0000256" key="1">
    <source>
        <dbReference type="SAM" id="MobiDB-lite"/>
    </source>
</evidence>
<dbReference type="RefSeq" id="WP_204251677.1">
    <property type="nucleotide sequence ID" value="NZ_CP147988.1"/>
</dbReference>
<gene>
    <name evidence="2" type="ORF">V6624_08555</name>
</gene>
<proteinExistence type="predicted"/>